<sequence length="154" mass="18298">MMDRKKWIKESMRMIRRDLWSIRYVILVLGIYFFLAWNIFYSSCPFVMITGFPCPGCGLSRAGFSILRGEFLQAWYLHPFIYGIGLLTAVFVIRRYILHKETGSLKKWLIFLLAGMFVFYIYRMIRYFPGEPPMSYYPGNLLSRIAQAFQVLNR</sequence>
<feature type="transmembrane region" description="Helical" evidence="1">
    <location>
        <begin position="75"/>
        <end position="96"/>
    </location>
</feature>
<evidence type="ECO:0000313" key="3">
    <source>
        <dbReference type="Proteomes" id="UP000261080"/>
    </source>
</evidence>
<dbReference type="GeneID" id="97192443"/>
<reference evidence="2 3" key="1">
    <citation type="submission" date="2018-08" db="EMBL/GenBank/DDBJ databases">
        <title>A genome reference for cultivated species of the human gut microbiota.</title>
        <authorList>
            <person name="Zou Y."/>
            <person name="Xue W."/>
            <person name="Luo G."/>
        </authorList>
    </citation>
    <scope>NUCLEOTIDE SEQUENCE [LARGE SCALE GENOMIC DNA]</scope>
    <source>
        <strain evidence="2 3">AF37-2AT</strain>
    </source>
</reference>
<comment type="caution">
    <text evidence="2">The sequence shown here is derived from an EMBL/GenBank/DDBJ whole genome shotgun (WGS) entry which is preliminary data.</text>
</comment>
<name>A0A3E3K6L7_9FIRM</name>
<keyword evidence="3" id="KW-1185">Reference proteome</keyword>
<dbReference type="AlphaFoldDB" id="A0A3E3K6L7"/>
<feature type="transmembrane region" description="Helical" evidence="1">
    <location>
        <begin position="21"/>
        <end position="40"/>
    </location>
</feature>
<evidence type="ECO:0000256" key="1">
    <source>
        <dbReference type="SAM" id="Phobius"/>
    </source>
</evidence>
<dbReference type="Proteomes" id="UP000261080">
    <property type="component" value="Unassembled WGS sequence"/>
</dbReference>
<dbReference type="Pfam" id="PF10825">
    <property type="entry name" value="DUF2752"/>
    <property type="match status" value="1"/>
</dbReference>
<protein>
    <submittedName>
        <fullName evidence="2">DUF2752 domain-containing protein</fullName>
    </submittedName>
</protein>
<proteinExistence type="predicted"/>
<dbReference type="EMBL" id="QVLX01000001">
    <property type="protein sequence ID" value="RGE90235.1"/>
    <property type="molecule type" value="Genomic_DNA"/>
</dbReference>
<dbReference type="OrthoDB" id="9815897at2"/>
<keyword evidence="1" id="KW-0812">Transmembrane</keyword>
<organism evidence="2 3">
    <name type="scientific">Sellimonas intestinalis</name>
    <dbReference type="NCBI Taxonomy" id="1653434"/>
    <lineage>
        <taxon>Bacteria</taxon>
        <taxon>Bacillati</taxon>
        <taxon>Bacillota</taxon>
        <taxon>Clostridia</taxon>
        <taxon>Lachnospirales</taxon>
        <taxon>Lachnospiraceae</taxon>
        <taxon>Sellimonas</taxon>
    </lineage>
</organism>
<keyword evidence="1" id="KW-1133">Transmembrane helix</keyword>
<evidence type="ECO:0000313" key="2">
    <source>
        <dbReference type="EMBL" id="RGE90235.1"/>
    </source>
</evidence>
<keyword evidence="1" id="KW-0472">Membrane</keyword>
<dbReference type="RefSeq" id="WP_048621625.1">
    <property type="nucleotide sequence ID" value="NZ_CALBAT010000002.1"/>
</dbReference>
<feature type="transmembrane region" description="Helical" evidence="1">
    <location>
        <begin position="108"/>
        <end position="125"/>
    </location>
</feature>
<dbReference type="InterPro" id="IPR021215">
    <property type="entry name" value="DUF2752"/>
</dbReference>
<gene>
    <name evidence="2" type="ORF">DW016_03050</name>
</gene>
<accession>A0A3E3K6L7</accession>